<sequence>MDHEKPQILRKSATSKDKNCSQATICCHFNSVSCTVLVRLPRPASPEMKMGYRVLSRQSLSWTLKVKARTVEEEWRTPKAVHGFPLPTSSMLVESNWDKNGDCRAHSADSGSSAVKTPPSEAGITAKQEGRNSFRSPFHPTPIHPRFSQAECMSISEIKEQKPVPGRSIFAFFPSRQSSFLGQ</sequence>
<evidence type="ECO:0000313" key="2">
    <source>
        <dbReference type="EMBL" id="KAG9450829.1"/>
    </source>
</evidence>
<dbReference type="EMBL" id="JAINDJ010000004">
    <property type="protein sequence ID" value="KAG9450829.1"/>
    <property type="molecule type" value="Genomic_DNA"/>
</dbReference>
<organism evidence="2 3">
    <name type="scientific">Aristolochia fimbriata</name>
    <name type="common">White veined hardy Dutchman's pipe vine</name>
    <dbReference type="NCBI Taxonomy" id="158543"/>
    <lineage>
        <taxon>Eukaryota</taxon>
        <taxon>Viridiplantae</taxon>
        <taxon>Streptophyta</taxon>
        <taxon>Embryophyta</taxon>
        <taxon>Tracheophyta</taxon>
        <taxon>Spermatophyta</taxon>
        <taxon>Magnoliopsida</taxon>
        <taxon>Magnoliidae</taxon>
        <taxon>Piperales</taxon>
        <taxon>Aristolochiaceae</taxon>
        <taxon>Aristolochia</taxon>
    </lineage>
</organism>
<accession>A0AAV7EQF0</accession>
<gene>
    <name evidence="2" type="ORF">H6P81_010794</name>
</gene>
<dbReference type="AlphaFoldDB" id="A0AAV7EQF0"/>
<feature type="region of interest" description="Disordered" evidence="1">
    <location>
        <begin position="103"/>
        <end position="141"/>
    </location>
</feature>
<name>A0AAV7EQF0_ARIFI</name>
<protein>
    <submittedName>
        <fullName evidence="2">Uncharacterized protein</fullName>
    </submittedName>
</protein>
<reference evidence="2 3" key="1">
    <citation type="submission" date="2021-07" db="EMBL/GenBank/DDBJ databases">
        <title>The Aristolochia fimbriata genome: insights into angiosperm evolution, floral development and chemical biosynthesis.</title>
        <authorList>
            <person name="Jiao Y."/>
        </authorList>
    </citation>
    <scope>NUCLEOTIDE SEQUENCE [LARGE SCALE GENOMIC DNA]</scope>
    <source>
        <strain evidence="2">IBCAS-2021</strain>
        <tissue evidence="2">Leaf</tissue>
    </source>
</reference>
<keyword evidence="3" id="KW-1185">Reference proteome</keyword>
<evidence type="ECO:0000256" key="1">
    <source>
        <dbReference type="SAM" id="MobiDB-lite"/>
    </source>
</evidence>
<dbReference type="Proteomes" id="UP000825729">
    <property type="component" value="Unassembled WGS sequence"/>
</dbReference>
<comment type="caution">
    <text evidence="2">The sequence shown here is derived from an EMBL/GenBank/DDBJ whole genome shotgun (WGS) entry which is preliminary data.</text>
</comment>
<proteinExistence type="predicted"/>
<evidence type="ECO:0000313" key="3">
    <source>
        <dbReference type="Proteomes" id="UP000825729"/>
    </source>
</evidence>